<reference evidence="2" key="2">
    <citation type="submission" date="2025-09" db="UniProtKB">
        <authorList>
            <consortium name="Ensembl"/>
        </authorList>
    </citation>
    <scope>IDENTIFICATION</scope>
</reference>
<protein>
    <submittedName>
        <fullName evidence="2">Uncharacterized protein</fullName>
    </submittedName>
</protein>
<keyword evidence="1" id="KW-0472">Membrane</keyword>
<dbReference type="GeneTree" id="ENSGT01040000241785"/>
<accession>A0A8C8ZIF7</accession>
<feature type="transmembrane region" description="Helical" evidence="1">
    <location>
        <begin position="6"/>
        <end position="37"/>
    </location>
</feature>
<reference evidence="2" key="1">
    <citation type="submission" date="2025-08" db="UniProtKB">
        <authorList>
            <consortium name="Ensembl"/>
        </authorList>
    </citation>
    <scope>IDENTIFICATION</scope>
</reference>
<organism evidence="2 3">
    <name type="scientific">Prolemur simus</name>
    <name type="common">Greater bamboo lemur</name>
    <name type="synonym">Hapalemur simus</name>
    <dbReference type="NCBI Taxonomy" id="1328070"/>
    <lineage>
        <taxon>Eukaryota</taxon>
        <taxon>Metazoa</taxon>
        <taxon>Chordata</taxon>
        <taxon>Craniata</taxon>
        <taxon>Vertebrata</taxon>
        <taxon>Euteleostomi</taxon>
        <taxon>Mammalia</taxon>
        <taxon>Eutheria</taxon>
        <taxon>Euarchontoglires</taxon>
        <taxon>Primates</taxon>
        <taxon>Strepsirrhini</taxon>
        <taxon>Lemuriformes</taxon>
        <taxon>Lemuridae</taxon>
        <taxon>Prolemur</taxon>
    </lineage>
</organism>
<keyword evidence="3" id="KW-1185">Reference proteome</keyword>
<evidence type="ECO:0000256" key="1">
    <source>
        <dbReference type="SAM" id="Phobius"/>
    </source>
</evidence>
<dbReference type="Proteomes" id="UP000694414">
    <property type="component" value="Unplaced"/>
</dbReference>
<dbReference type="AlphaFoldDB" id="A0A8C8ZIF7"/>
<keyword evidence="1" id="KW-1133">Transmembrane helix</keyword>
<name>A0A8C8ZIF7_PROSS</name>
<evidence type="ECO:0000313" key="2">
    <source>
        <dbReference type="Ensembl" id="ENSPSMP00000019336.1"/>
    </source>
</evidence>
<evidence type="ECO:0000313" key="3">
    <source>
        <dbReference type="Proteomes" id="UP000694414"/>
    </source>
</evidence>
<proteinExistence type="predicted"/>
<keyword evidence="1" id="KW-0812">Transmembrane</keyword>
<sequence>NLSLVVYLSLLSVIFSPFNIAVNSGTNCSICLIFFLMFHVKTTLILHFFLIAHCHAWLSHWIFYL</sequence>
<dbReference type="Ensembl" id="ENSPSMT00000022397.1">
    <property type="protein sequence ID" value="ENSPSMP00000019336.1"/>
    <property type="gene ID" value="ENSPSMG00000013635.1"/>
</dbReference>